<dbReference type="EMBL" id="JACRUO010000001">
    <property type="protein sequence ID" value="MBD3688930.1"/>
    <property type="molecule type" value="Genomic_DNA"/>
</dbReference>
<gene>
    <name evidence="1" type="ORF">H8R10_01590</name>
</gene>
<accession>A0A8I0GB55</accession>
<dbReference type="Proteomes" id="UP000627538">
    <property type="component" value="Unassembled WGS sequence"/>
</dbReference>
<dbReference type="NCBIfam" id="NF040618">
    <property type="entry name" value="PPA1309_fam"/>
    <property type="match status" value="1"/>
</dbReference>
<evidence type="ECO:0000313" key="1">
    <source>
        <dbReference type="EMBL" id="MBD3688930.1"/>
    </source>
</evidence>
<proteinExistence type="predicted"/>
<organism evidence="1 2">
    <name type="scientific">Nanchangia anserum</name>
    <dbReference type="NCBI Taxonomy" id="2692125"/>
    <lineage>
        <taxon>Bacteria</taxon>
        <taxon>Bacillati</taxon>
        <taxon>Actinomycetota</taxon>
        <taxon>Actinomycetes</taxon>
        <taxon>Actinomycetales</taxon>
        <taxon>Actinomycetaceae</taxon>
        <taxon>Nanchangia</taxon>
    </lineage>
</organism>
<name>A0A8I0GB55_9ACTO</name>
<keyword evidence="2" id="KW-1185">Reference proteome</keyword>
<reference evidence="1 2" key="1">
    <citation type="submission" date="2020-08" db="EMBL/GenBank/DDBJ databases">
        <title>Winkia gen. nov., sp. nov., isolated from faeces of the Anser albifrons in China.</title>
        <authorList>
            <person name="Liu Q."/>
        </authorList>
    </citation>
    <scope>NUCLEOTIDE SEQUENCE [LARGE SCALE GENOMIC DNA]</scope>
    <source>
        <strain evidence="1 2">C62</strain>
    </source>
</reference>
<dbReference type="RefSeq" id="WP_191071021.1">
    <property type="nucleotide sequence ID" value="NZ_CP060506.1"/>
</dbReference>
<dbReference type="AlphaFoldDB" id="A0A8I0GB55"/>
<sequence length="180" mass="19348">MSNPSSALRHCVREIDTYTRTLGWDRPIMLFALVPTAELVGDIDVGAEGTDHLTEALARDPESLSAIIQDGLTASLEELAATVYFPPAVAGAAIVIERLSLPPEAEADLPEDPAAQADWVAHHPLRQDIRIIAARTRSGEAWAAIRGRGYDDPDALIEGADLAPELTDVLGHMLGDQDEH</sequence>
<protein>
    <submittedName>
        <fullName evidence="1">Uncharacterized protein</fullName>
    </submittedName>
</protein>
<evidence type="ECO:0000313" key="2">
    <source>
        <dbReference type="Proteomes" id="UP000627538"/>
    </source>
</evidence>
<dbReference type="InterPro" id="IPR047681">
    <property type="entry name" value="PPA1309-like"/>
</dbReference>
<comment type="caution">
    <text evidence="1">The sequence shown here is derived from an EMBL/GenBank/DDBJ whole genome shotgun (WGS) entry which is preliminary data.</text>
</comment>